<evidence type="ECO:0000256" key="1">
    <source>
        <dbReference type="SAM" id="MobiDB-lite"/>
    </source>
</evidence>
<dbReference type="EMBL" id="EQ998462">
    <property type="protein sequence ID" value="EEF21943.1"/>
    <property type="molecule type" value="Genomic_DNA"/>
</dbReference>
<organism evidence="2 3">
    <name type="scientific">Ricinus communis</name>
    <name type="common">Castor bean</name>
    <dbReference type="NCBI Taxonomy" id="3988"/>
    <lineage>
        <taxon>Eukaryota</taxon>
        <taxon>Viridiplantae</taxon>
        <taxon>Streptophyta</taxon>
        <taxon>Embryophyta</taxon>
        <taxon>Tracheophyta</taxon>
        <taxon>Spermatophyta</taxon>
        <taxon>Magnoliopsida</taxon>
        <taxon>eudicotyledons</taxon>
        <taxon>Gunneridae</taxon>
        <taxon>Pentapetalae</taxon>
        <taxon>rosids</taxon>
        <taxon>fabids</taxon>
        <taxon>Malpighiales</taxon>
        <taxon>Euphorbiaceae</taxon>
        <taxon>Acalyphoideae</taxon>
        <taxon>Acalypheae</taxon>
        <taxon>Ricinus</taxon>
    </lineage>
</organism>
<dbReference type="Proteomes" id="UP000008311">
    <property type="component" value="Unassembled WGS sequence"/>
</dbReference>
<feature type="compositionally biased region" description="Low complexity" evidence="1">
    <location>
        <begin position="21"/>
        <end position="32"/>
    </location>
</feature>
<reference evidence="3" key="1">
    <citation type="journal article" date="2010" name="Nat. Biotechnol.">
        <title>Draft genome sequence of the oilseed species Ricinus communis.</title>
        <authorList>
            <person name="Chan A.P."/>
            <person name="Crabtree J."/>
            <person name="Zhao Q."/>
            <person name="Lorenzi H."/>
            <person name="Orvis J."/>
            <person name="Puiu D."/>
            <person name="Melake-Berhan A."/>
            <person name="Jones K.M."/>
            <person name="Redman J."/>
            <person name="Chen G."/>
            <person name="Cahoon E.B."/>
            <person name="Gedil M."/>
            <person name="Stanke M."/>
            <person name="Haas B.J."/>
            <person name="Wortman J.R."/>
            <person name="Fraser-Liggett C.M."/>
            <person name="Ravel J."/>
            <person name="Rabinowicz P.D."/>
        </authorList>
    </citation>
    <scope>NUCLEOTIDE SEQUENCE [LARGE SCALE GENOMIC DNA]</scope>
    <source>
        <strain evidence="3">cv. Hale</strain>
    </source>
</reference>
<sequence length="192" mass="20785">ARHRQARVVQRQVGDQPPVRPARAAEAPAGRRFPQHADGRQRGQLVAAQVALRLAVRQARRHVAVTARQFRRQGGAGRVERAEVGVDEGDAHLVAGADGRRRVVAPRDPVVRAVRRFAACTPLAARRVQGIEERDGARPLAHEPHGVHAVDLVGRRMRAVGQQGVVGARVRQLHGRAGLREQIDDGGAAGQQ</sequence>
<keyword evidence="3" id="KW-1185">Reference proteome</keyword>
<proteinExistence type="predicted"/>
<feature type="non-terminal residue" evidence="2">
    <location>
        <position position="1"/>
    </location>
</feature>
<dbReference type="AlphaFoldDB" id="B9TQC1"/>
<protein>
    <submittedName>
        <fullName evidence="2">Uncharacterized protein</fullName>
    </submittedName>
</protein>
<evidence type="ECO:0000313" key="2">
    <source>
        <dbReference type="EMBL" id="EEF21943.1"/>
    </source>
</evidence>
<dbReference type="InParanoid" id="B9TQC1"/>
<gene>
    <name evidence="2" type="ORF">RCOM_2022370</name>
</gene>
<name>B9TQC1_RICCO</name>
<feature type="non-terminal residue" evidence="2">
    <location>
        <position position="192"/>
    </location>
</feature>
<accession>B9TQC1</accession>
<feature type="region of interest" description="Disordered" evidence="1">
    <location>
        <begin position="1"/>
        <end position="40"/>
    </location>
</feature>
<evidence type="ECO:0000313" key="3">
    <source>
        <dbReference type="Proteomes" id="UP000008311"/>
    </source>
</evidence>